<evidence type="ECO:0000256" key="6">
    <source>
        <dbReference type="ARBA" id="ARBA00023136"/>
    </source>
</evidence>
<keyword evidence="3" id="KW-0547">Nucleotide-binding</keyword>
<dbReference type="AlphaFoldDB" id="A0A0R0DZV7"/>
<feature type="transmembrane region" description="Helical" evidence="7">
    <location>
        <begin position="155"/>
        <end position="175"/>
    </location>
</feature>
<feature type="domain" description="ABC transporter" evidence="8">
    <location>
        <begin position="355"/>
        <end position="575"/>
    </location>
</feature>
<proteinExistence type="predicted"/>
<comment type="caution">
    <text evidence="10">The sequence shown here is derived from an EMBL/GenBank/DDBJ whole genome shotgun (WGS) entry which is preliminary data.</text>
</comment>
<dbReference type="PANTHER" id="PTHR24221:SF654">
    <property type="entry name" value="ATP-BINDING CASSETTE SUB-FAMILY B MEMBER 6"/>
    <property type="match status" value="1"/>
</dbReference>
<dbReference type="STRING" id="659018.ABB34_03730"/>
<dbReference type="GO" id="GO:0140359">
    <property type="term" value="F:ABC-type transporter activity"/>
    <property type="evidence" value="ECO:0007669"/>
    <property type="project" value="InterPro"/>
</dbReference>
<feature type="domain" description="ABC transmembrane type-1" evidence="9">
    <location>
        <begin position="22"/>
        <end position="281"/>
    </location>
</feature>
<dbReference type="GO" id="GO:0016887">
    <property type="term" value="F:ATP hydrolysis activity"/>
    <property type="evidence" value="ECO:0007669"/>
    <property type="project" value="InterPro"/>
</dbReference>
<evidence type="ECO:0000259" key="8">
    <source>
        <dbReference type="PROSITE" id="PS50893"/>
    </source>
</evidence>
<dbReference type="EMBL" id="LDJP01000016">
    <property type="protein sequence ID" value="KRG87705.1"/>
    <property type="molecule type" value="Genomic_DNA"/>
</dbReference>
<feature type="transmembrane region" description="Helical" evidence="7">
    <location>
        <begin position="265"/>
        <end position="285"/>
    </location>
</feature>
<evidence type="ECO:0000256" key="2">
    <source>
        <dbReference type="ARBA" id="ARBA00022692"/>
    </source>
</evidence>
<feature type="transmembrane region" description="Helical" evidence="7">
    <location>
        <begin position="181"/>
        <end position="198"/>
    </location>
</feature>
<evidence type="ECO:0000313" key="10">
    <source>
        <dbReference type="EMBL" id="KRG87705.1"/>
    </source>
</evidence>
<dbReference type="RefSeq" id="WP_057639902.1">
    <property type="nucleotide sequence ID" value="NZ_LDJP01000016.1"/>
</dbReference>
<dbReference type="InterPro" id="IPR011527">
    <property type="entry name" value="ABC1_TM_dom"/>
</dbReference>
<reference evidence="10 11" key="1">
    <citation type="submission" date="2015-05" db="EMBL/GenBank/DDBJ databases">
        <title>Genome sequencing and analysis of members of genus Stenotrophomonas.</title>
        <authorList>
            <person name="Patil P.P."/>
            <person name="Midha S."/>
            <person name="Patil P.B."/>
        </authorList>
    </citation>
    <scope>NUCLEOTIDE SEQUENCE [LARGE SCALE GENOMIC DNA]</scope>
    <source>
        <strain evidence="10 11">JCM 16244</strain>
    </source>
</reference>
<dbReference type="InterPro" id="IPR003439">
    <property type="entry name" value="ABC_transporter-like_ATP-bd"/>
</dbReference>
<keyword evidence="2 7" id="KW-0812">Transmembrane</keyword>
<keyword evidence="5 7" id="KW-1133">Transmembrane helix</keyword>
<evidence type="ECO:0000256" key="3">
    <source>
        <dbReference type="ARBA" id="ARBA00022741"/>
    </source>
</evidence>
<dbReference type="InterPro" id="IPR039421">
    <property type="entry name" value="Type_1_exporter"/>
</dbReference>
<dbReference type="Gene3D" id="3.40.50.300">
    <property type="entry name" value="P-loop containing nucleotide triphosphate hydrolases"/>
    <property type="match status" value="1"/>
</dbReference>
<dbReference type="GO" id="GO:0005524">
    <property type="term" value="F:ATP binding"/>
    <property type="evidence" value="ECO:0007669"/>
    <property type="project" value="UniProtKB-KW"/>
</dbReference>
<keyword evidence="6 7" id="KW-0472">Membrane</keyword>
<evidence type="ECO:0000256" key="1">
    <source>
        <dbReference type="ARBA" id="ARBA00004651"/>
    </source>
</evidence>
<dbReference type="PROSITE" id="PS50929">
    <property type="entry name" value="ABC_TM1F"/>
    <property type="match status" value="1"/>
</dbReference>
<dbReference type="SMART" id="SM00382">
    <property type="entry name" value="AAA"/>
    <property type="match status" value="1"/>
</dbReference>
<evidence type="ECO:0000259" key="9">
    <source>
        <dbReference type="PROSITE" id="PS50929"/>
    </source>
</evidence>
<dbReference type="InterPro" id="IPR017871">
    <property type="entry name" value="ABC_transporter-like_CS"/>
</dbReference>
<dbReference type="PATRIC" id="fig|659018.3.peg.623"/>
<dbReference type="GO" id="GO:0005886">
    <property type="term" value="C:plasma membrane"/>
    <property type="evidence" value="ECO:0007669"/>
    <property type="project" value="UniProtKB-SubCell"/>
</dbReference>
<keyword evidence="11" id="KW-1185">Reference proteome</keyword>
<dbReference type="PROSITE" id="PS00211">
    <property type="entry name" value="ABC_TRANSPORTER_1"/>
    <property type="match status" value="1"/>
</dbReference>
<dbReference type="PANTHER" id="PTHR24221">
    <property type="entry name" value="ATP-BINDING CASSETTE SUB-FAMILY B"/>
    <property type="match status" value="1"/>
</dbReference>
<dbReference type="GO" id="GO:0034040">
    <property type="term" value="F:ATPase-coupled lipid transmembrane transporter activity"/>
    <property type="evidence" value="ECO:0007669"/>
    <property type="project" value="TreeGrafter"/>
</dbReference>
<keyword evidence="4 10" id="KW-0067">ATP-binding</keyword>
<dbReference type="Pfam" id="PF00005">
    <property type="entry name" value="ABC_tran"/>
    <property type="match status" value="1"/>
</dbReference>
<protein>
    <submittedName>
        <fullName evidence="10">ABC transporter ATP-binding protein</fullName>
    </submittedName>
</protein>
<evidence type="ECO:0000313" key="11">
    <source>
        <dbReference type="Proteomes" id="UP000050940"/>
    </source>
</evidence>
<dbReference type="InterPro" id="IPR027417">
    <property type="entry name" value="P-loop_NTPase"/>
</dbReference>
<organism evidence="10 11">
    <name type="scientific">Stenotrophomonas daejeonensis</name>
    <dbReference type="NCBI Taxonomy" id="659018"/>
    <lineage>
        <taxon>Bacteria</taxon>
        <taxon>Pseudomonadati</taxon>
        <taxon>Pseudomonadota</taxon>
        <taxon>Gammaproteobacteria</taxon>
        <taxon>Lysobacterales</taxon>
        <taxon>Lysobacteraceae</taxon>
        <taxon>Stenotrophomonas</taxon>
    </lineage>
</organism>
<dbReference type="Proteomes" id="UP000050940">
    <property type="component" value="Unassembled WGS sequence"/>
</dbReference>
<evidence type="ECO:0000256" key="7">
    <source>
        <dbReference type="SAM" id="Phobius"/>
    </source>
</evidence>
<dbReference type="Gene3D" id="1.20.1560.10">
    <property type="entry name" value="ABC transporter type 1, transmembrane domain"/>
    <property type="match status" value="1"/>
</dbReference>
<sequence>MIADLKKIWAVFTPVERRRATWMLGLVVLMAAAETLGVLSIMPFLSVLGRPAVIHENPLLQAAYEWLDFGGQRNFILALGVASIAVVIASSLFKTVTLHLVNRFVHLERHSISSRLLSGYLRQPYEFFLGHNSADLSKNILSETDQMLFNLVQPLAQMFAQGAVILAMGGLIIWYDPWMALVILFGVASLYGAIYGVVRKRLVRTGMERMHANRDRYQASNEVLGGIKDVKITHSAAAYMERFERASRLYSRHQATNDTLSQTPLYLVEAVGYSGLILIALALLLRTDDVAHVLPALGLYGFAAYRMLPAAQIVYRGFAKLKFSSPALDVIHRDLALPFVAEPKAEGMLVPRQEIRLENVCFAYPAAPERRVLDDFSLVIPANGSVGIVGKSGAGKSTVMDLLLGLLSPQAGTLSVDGVPITGANVANWQRAIGYVPQHIYLTDASVAENIAFGVKKGSIDMRAVERAARAAQIHDFIIGELPDGYATFVGERGIRLSGGQRQRIGIARALYHDPAVLFFDEATSALDTETELALARAISILASRKTIVIIAHRDISLQSCGSIIRVDAGDSNGS</sequence>
<accession>A0A0R0DZV7</accession>
<dbReference type="InterPro" id="IPR003593">
    <property type="entry name" value="AAA+_ATPase"/>
</dbReference>
<feature type="transmembrane region" description="Helical" evidence="7">
    <location>
        <begin position="21"/>
        <end position="45"/>
    </location>
</feature>
<dbReference type="PROSITE" id="PS50893">
    <property type="entry name" value="ABC_TRANSPORTER_2"/>
    <property type="match status" value="1"/>
</dbReference>
<dbReference type="OrthoDB" id="6828292at2"/>
<dbReference type="InterPro" id="IPR036640">
    <property type="entry name" value="ABC1_TM_sf"/>
</dbReference>
<feature type="transmembrane region" description="Helical" evidence="7">
    <location>
        <begin position="75"/>
        <end position="93"/>
    </location>
</feature>
<name>A0A0R0DZV7_9GAMM</name>
<dbReference type="Pfam" id="PF00664">
    <property type="entry name" value="ABC_membrane"/>
    <property type="match status" value="1"/>
</dbReference>
<evidence type="ECO:0000256" key="4">
    <source>
        <dbReference type="ARBA" id="ARBA00022840"/>
    </source>
</evidence>
<dbReference type="SUPFAM" id="SSF90123">
    <property type="entry name" value="ABC transporter transmembrane region"/>
    <property type="match status" value="1"/>
</dbReference>
<evidence type="ECO:0000256" key="5">
    <source>
        <dbReference type="ARBA" id="ARBA00022989"/>
    </source>
</evidence>
<comment type="subcellular location">
    <subcellularLocation>
        <location evidence="1">Cell membrane</location>
        <topology evidence="1">Multi-pass membrane protein</topology>
    </subcellularLocation>
</comment>
<gene>
    <name evidence="10" type="ORF">ABB34_03730</name>
</gene>
<dbReference type="SUPFAM" id="SSF52540">
    <property type="entry name" value="P-loop containing nucleoside triphosphate hydrolases"/>
    <property type="match status" value="1"/>
</dbReference>